<protein>
    <submittedName>
        <fullName evidence="1">Uncharacterized protein</fullName>
    </submittedName>
</protein>
<dbReference type="EMBL" id="LAZR01001224">
    <property type="protein sequence ID" value="KKN48380.1"/>
    <property type="molecule type" value="Genomic_DNA"/>
</dbReference>
<organism evidence="1">
    <name type="scientific">marine sediment metagenome</name>
    <dbReference type="NCBI Taxonomy" id="412755"/>
    <lineage>
        <taxon>unclassified sequences</taxon>
        <taxon>metagenomes</taxon>
        <taxon>ecological metagenomes</taxon>
    </lineage>
</organism>
<dbReference type="AlphaFoldDB" id="A0A0F9QVN5"/>
<gene>
    <name evidence="1" type="ORF">LCGC14_0653270</name>
</gene>
<sequence>MMGNNSIPELEFCGSLPADKYRENLGKQLVYVAYDDCDYDIGGVFILFLDYVQLLQDEWARVNCE</sequence>
<comment type="caution">
    <text evidence="1">The sequence shown here is derived from an EMBL/GenBank/DDBJ whole genome shotgun (WGS) entry which is preliminary data.</text>
</comment>
<accession>A0A0F9QVN5</accession>
<reference evidence="1" key="1">
    <citation type="journal article" date="2015" name="Nature">
        <title>Complex archaea that bridge the gap between prokaryotes and eukaryotes.</title>
        <authorList>
            <person name="Spang A."/>
            <person name="Saw J.H."/>
            <person name="Jorgensen S.L."/>
            <person name="Zaremba-Niedzwiedzka K."/>
            <person name="Martijn J."/>
            <person name="Lind A.E."/>
            <person name="van Eijk R."/>
            <person name="Schleper C."/>
            <person name="Guy L."/>
            <person name="Ettema T.J."/>
        </authorList>
    </citation>
    <scope>NUCLEOTIDE SEQUENCE</scope>
</reference>
<proteinExistence type="predicted"/>
<evidence type="ECO:0000313" key="1">
    <source>
        <dbReference type="EMBL" id="KKN48380.1"/>
    </source>
</evidence>
<name>A0A0F9QVN5_9ZZZZ</name>